<keyword evidence="1" id="KW-0472">Membrane</keyword>
<proteinExistence type="predicted"/>
<sequence>MVLAFVIVPLVFAAVSAGVGASTGDVRTGITVLISMPVVMYVSVVLVREWVLELYATLPLCMSMMAKHKQFLKLHEKRCALVDQAKDLVARFDPELDDKLKKYMEAAPSSQLPTRQASLFSLRHQSRVNSKSKLRSKKLN</sequence>
<dbReference type="EMBL" id="HBGF01030685">
    <property type="protein sequence ID" value="CAD9127161.1"/>
    <property type="molecule type" value="Transcribed_RNA"/>
</dbReference>
<dbReference type="AlphaFoldDB" id="A0A7S1QAV3"/>
<organism evidence="3">
    <name type="scientific">Neobodo designis</name>
    <name type="common">Flagellated protozoan</name>
    <name type="synonym">Bodo designis</name>
    <dbReference type="NCBI Taxonomy" id="312471"/>
    <lineage>
        <taxon>Eukaryota</taxon>
        <taxon>Discoba</taxon>
        <taxon>Euglenozoa</taxon>
        <taxon>Kinetoplastea</taxon>
        <taxon>Metakinetoplastina</taxon>
        <taxon>Neobodonida</taxon>
        <taxon>Neobodo</taxon>
    </lineage>
</organism>
<name>A0A7S1QAV3_NEODS</name>
<evidence type="ECO:0000256" key="2">
    <source>
        <dbReference type="SAM" id="SignalP"/>
    </source>
</evidence>
<accession>A0A7S1QAV3</accession>
<feature type="transmembrane region" description="Helical" evidence="1">
    <location>
        <begin position="27"/>
        <end position="47"/>
    </location>
</feature>
<evidence type="ECO:0000256" key="1">
    <source>
        <dbReference type="SAM" id="Phobius"/>
    </source>
</evidence>
<feature type="signal peptide" evidence="2">
    <location>
        <begin position="1"/>
        <end position="17"/>
    </location>
</feature>
<protein>
    <submittedName>
        <fullName evidence="3">Uncharacterized protein</fullName>
    </submittedName>
</protein>
<reference evidence="3" key="1">
    <citation type="submission" date="2021-01" db="EMBL/GenBank/DDBJ databases">
        <authorList>
            <person name="Corre E."/>
            <person name="Pelletier E."/>
            <person name="Niang G."/>
            <person name="Scheremetjew M."/>
            <person name="Finn R."/>
            <person name="Kale V."/>
            <person name="Holt S."/>
            <person name="Cochrane G."/>
            <person name="Meng A."/>
            <person name="Brown T."/>
            <person name="Cohen L."/>
        </authorList>
    </citation>
    <scope>NUCLEOTIDE SEQUENCE</scope>
    <source>
        <strain evidence="3">CCAP 1951/1</strain>
    </source>
</reference>
<keyword evidence="2" id="KW-0732">Signal</keyword>
<gene>
    <name evidence="3" type="ORF">NDES1114_LOCUS20468</name>
</gene>
<keyword evidence="1" id="KW-0812">Transmembrane</keyword>
<feature type="chain" id="PRO_5030839624" evidence="2">
    <location>
        <begin position="18"/>
        <end position="140"/>
    </location>
</feature>
<evidence type="ECO:0000313" key="3">
    <source>
        <dbReference type="EMBL" id="CAD9127161.1"/>
    </source>
</evidence>
<keyword evidence="1" id="KW-1133">Transmembrane helix</keyword>